<proteinExistence type="predicted"/>
<dbReference type="EC" id="2.7.1.-" evidence="8"/>
<feature type="binding site" evidence="6">
    <location>
        <position position="86"/>
    </location>
    <ligand>
        <name>Mg(2+)</name>
        <dbReference type="ChEBI" id="CHEBI:18420"/>
        <note>ligand shared between all trimeric partners</note>
    </ligand>
</feature>
<feature type="modified residue" description="Phosphohistidine; by HPr" evidence="7">
    <location>
        <position position="83"/>
    </location>
</feature>
<keyword evidence="4" id="KW-0598">Phosphotransferase system</keyword>
<dbReference type="PANTHER" id="PTHR34382:SF7">
    <property type="entry name" value="PTS SYSTEM N,N'-DIACETYLCHITOBIOSE-SPECIFIC EIIA COMPONENT"/>
    <property type="match status" value="1"/>
</dbReference>
<keyword evidence="6" id="KW-0479">Metal-binding</keyword>
<keyword evidence="1" id="KW-0813">Transport</keyword>
<dbReference type="STRING" id="1042163.BRLA_c021610"/>
<feature type="active site" description="Tele-phosphohistidine intermediate" evidence="5">
    <location>
        <position position="83"/>
    </location>
</feature>
<dbReference type="RefSeq" id="WP_003337344.1">
    <property type="nucleotide sequence ID" value="NZ_CP007806.1"/>
</dbReference>
<keyword evidence="6" id="KW-0460">Magnesium</keyword>
<keyword evidence="3 8" id="KW-0808">Transferase</keyword>
<dbReference type="InterPro" id="IPR036542">
    <property type="entry name" value="PTS_IIA_lac/cel_sf"/>
</dbReference>
<dbReference type="GO" id="GO:0016740">
    <property type="term" value="F:transferase activity"/>
    <property type="evidence" value="ECO:0007669"/>
    <property type="project" value="UniProtKB-KW"/>
</dbReference>
<dbReference type="InterPro" id="IPR003188">
    <property type="entry name" value="PTS_IIA_lac/cel"/>
</dbReference>
<dbReference type="eggNOG" id="COG1447">
    <property type="taxonomic scope" value="Bacteria"/>
</dbReference>
<comment type="cofactor">
    <cofactor evidence="6">
        <name>Mg(2+)</name>
        <dbReference type="ChEBI" id="CHEBI:18420"/>
    </cofactor>
    <text evidence="6">Binds 1 Mg(2+) ion per trimer.</text>
</comment>
<dbReference type="Gene3D" id="1.20.58.80">
    <property type="entry name" value="Phosphotransferase system, lactose/cellobiose-type IIA subunit"/>
    <property type="match status" value="1"/>
</dbReference>
<reference evidence="8 9" key="1">
    <citation type="journal article" date="2011" name="J. Bacteriol.">
        <title>Genome sequence of Brevibacillus laterosporus LMG 15441, a pathogen of invertebrates.</title>
        <authorList>
            <person name="Djukic M."/>
            <person name="Poehlein A."/>
            <person name="Thurmer A."/>
            <person name="Daniel R."/>
        </authorList>
    </citation>
    <scope>NUCLEOTIDE SEQUENCE [LARGE SCALE GENOMIC DNA]</scope>
    <source>
        <strain evidence="8 9">LMG 15441</strain>
    </source>
</reference>
<evidence type="ECO:0000256" key="3">
    <source>
        <dbReference type="ARBA" id="ARBA00022679"/>
    </source>
</evidence>
<evidence type="ECO:0000256" key="1">
    <source>
        <dbReference type="ARBA" id="ARBA00022448"/>
    </source>
</evidence>
<protein>
    <submittedName>
        <fullName evidence="8">Oligo-beta-mannoside-specific phosphotransferase enzyme IIA component</fullName>
        <ecNumber evidence="8">2.7.1.-</ecNumber>
    </submittedName>
</protein>
<evidence type="ECO:0000256" key="2">
    <source>
        <dbReference type="ARBA" id="ARBA00022597"/>
    </source>
</evidence>
<dbReference type="PANTHER" id="PTHR34382">
    <property type="entry name" value="PTS SYSTEM N,N'-DIACETYLCHITOBIOSE-SPECIFIC EIIA COMPONENT"/>
    <property type="match status" value="1"/>
</dbReference>
<gene>
    <name evidence="8" type="ORF">BRLA_c021610</name>
</gene>
<dbReference type="PROSITE" id="PS51095">
    <property type="entry name" value="PTS_EIIA_TYPE_3"/>
    <property type="match status" value="1"/>
</dbReference>
<dbReference type="GO" id="GO:0046872">
    <property type="term" value="F:metal ion binding"/>
    <property type="evidence" value="ECO:0007669"/>
    <property type="project" value="UniProtKB-KW"/>
</dbReference>
<dbReference type="CDD" id="cd00215">
    <property type="entry name" value="PTS_IIA_lac"/>
    <property type="match status" value="1"/>
</dbReference>
<name>A0A075R1L3_BRELA</name>
<keyword evidence="2" id="KW-0762">Sugar transport</keyword>
<dbReference type="KEGG" id="blr:BRLA_c021610"/>
<organism evidence="8 9">
    <name type="scientific">Brevibacillus laterosporus LMG 15441</name>
    <dbReference type="NCBI Taxonomy" id="1042163"/>
    <lineage>
        <taxon>Bacteria</taxon>
        <taxon>Bacillati</taxon>
        <taxon>Bacillota</taxon>
        <taxon>Bacilli</taxon>
        <taxon>Bacillales</taxon>
        <taxon>Paenibacillaceae</taxon>
        <taxon>Brevibacillus</taxon>
    </lineage>
</organism>
<sequence>MIDREQELEALYLISMQMILHAGDARNDVMEALKCCEEEEYDRAEKVLEKANKDIVASHKLQTETVQKEAQGEEAIFSLLFAHAQDTLMTVKSEYEIAKRLVRVFRRIDEKIDGKKA</sequence>
<keyword evidence="9" id="KW-1185">Reference proteome</keyword>
<evidence type="ECO:0000256" key="6">
    <source>
        <dbReference type="PIRSR" id="PIRSR000699-2"/>
    </source>
</evidence>
<evidence type="ECO:0000256" key="7">
    <source>
        <dbReference type="PROSITE-ProRule" id="PRU00418"/>
    </source>
</evidence>
<evidence type="ECO:0000313" key="8">
    <source>
        <dbReference type="EMBL" id="AIG26482.1"/>
    </source>
</evidence>
<dbReference type="Proteomes" id="UP000005850">
    <property type="component" value="Chromosome"/>
</dbReference>
<dbReference type="HOGENOM" id="CLU_152490_1_1_9"/>
<accession>A0A075R1L3</accession>
<evidence type="ECO:0000256" key="4">
    <source>
        <dbReference type="ARBA" id="ARBA00022683"/>
    </source>
</evidence>
<evidence type="ECO:0000256" key="5">
    <source>
        <dbReference type="PIRSR" id="PIRSR000699-1"/>
    </source>
</evidence>
<evidence type="ECO:0000313" key="9">
    <source>
        <dbReference type="Proteomes" id="UP000005850"/>
    </source>
</evidence>
<dbReference type="GO" id="GO:0009401">
    <property type="term" value="P:phosphoenolpyruvate-dependent sugar phosphotransferase system"/>
    <property type="evidence" value="ECO:0007669"/>
    <property type="project" value="UniProtKB-KW"/>
</dbReference>
<dbReference type="AlphaFoldDB" id="A0A075R1L3"/>
<dbReference type="Pfam" id="PF02255">
    <property type="entry name" value="PTS_IIA"/>
    <property type="match status" value="1"/>
</dbReference>
<dbReference type="PIRSF" id="PIRSF000699">
    <property type="entry name" value="PTS_IILac_III"/>
    <property type="match status" value="1"/>
</dbReference>
<dbReference type="EMBL" id="CP007806">
    <property type="protein sequence ID" value="AIG26482.1"/>
    <property type="molecule type" value="Genomic_DNA"/>
</dbReference>
<dbReference type="SUPFAM" id="SSF46973">
    <property type="entry name" value="Enzyme IIa from lactose specific PTS, IIa-lac"/>
    <property type="match status" value="1"/>
</dbReference>